<evidence type="ECO:0008006" key="3">
    <source>
        <dbReference type="Google" id="ProtNLM"/>
    </source>
</evidence>
<keyword evidence="2" id="KW-1185">Reference proteome</keyword>
<reference evidence="1 2" key="1">
    <citation type="submission" date="2016-10" db="EMBL/GenBank/DDBJ databases">
        <title>Paenibacillus species isolates.</title>
        <authorList>
            <person name="Beno S.M."/>
        </authorList>
    </citation>
    <scope>NUCLEOTIDE SEQUENCE [LARGE SCALE GENOMIC DNA]</scope>
    <source>
        <strain evidence="1 2">FSL H7-0744</strain>
    </source>
</reference>
<gene>
    <name evidence="1" type="ORF">BSK56_09250</name>
</gene>
<dbReference type="SUPFAM" id="SSF48371">
    <property type="entry name" value="ARM repeat"/>
    <property type="match status" value="1"/>
</dbReference>
<sequence>MIFKKNPMDKKSLLKELDSLGYSDRIHKIAILGRNNHGSARYSKLLGSLLEGGVYEAQLALAGAIATQDAKIIVSALKHPMATIRNQAAGLLAKVASDIDIERELPELSHDCRRKVLRSISFINRQELAERLLPVVYARWGAEEASILLPACSKKTVSKWLAEIGYIVVNWKKLASRHLDAVAEYFKTTLEGTPLREKGYVWWRFSAAIEALCHVKPDFILECAMNHGPMGIIHPALKKHLGTLVRIHPEAVYKLLTRKESRSDLISHGVPDGILKRKNYLSIEQWIELARLLADNPIHIAKLLGCMAPSKRKAIFESVYEEDKRKARIFPETLLYQLPHTLRDKEATRMLGLREIYDSRDKTVRISACRSIHHSRELLEKAAYASNADERAMGLVQLIKSTALSRQGMNETLVYLGRIKNDQDPVRSAVIRELANSPASMFTDENVKELTLLVDSIIGARDTSYATRHATQELAFVIMRFNAVNPGSEIFKFALSTIVKLAKQSGQLTLPSFQENIPRGIEERLFEVIYPLAVAANQREDYNLVISLANSFGKRGFGISKLQNLLSDAVKEKTASIAVRAARHWLADPKTRDERVRELLTLDKSFITVNEVFLHLHLKRQEWLDPFISGEVISGRFLTGKTIHVVPATDGFHRWLPRQQQSFRTSIESIASDAKRSFYERSTAIKLMARMPEVSPDKLVKYLKDKEVAVVEAALYALSLLEEPEKALPVLLENLDGDRARVAMYSIPRCIRRVNPAVLTSILKELLNRDKLKITVRKEAIRLLGAYRSSDSIPLLMNEFEKPNAHKDVIIAIGHAARQLLDDECGWKILSNMAISSQSDIAKSVLLQQPNELPVNYRSRYLELIIRIAGHTDPDVGRFALNSMIRWTNGHEEIIAAAAAKVILDLEDNARWNIAMNTLTETCRDGKVNERVIGVFKDLTSVEIIEEWNANAKRDLPHRQRLLKFADQLTSLPKNTRVNLVPLYMGIIDCLAADETLKQVVMKLYVASIDWNNVQESVAYLTKIVHCISNQPHRLGDAYKQVAQNLKDSKGYWNPETLLEIVDVIGSEDCYESQFIGLSLLEVAGSVLLWSPDCARLLRLYRNHTNLEIRSLALDIWTAID</sequence>
<comment type="caution">
    <text evidence="1">The sequence shown here is derived from an EMBL/GenBank/DDBJ whole genome shotgun (WGS) entry which is preliminary data.</text>
</comment>
<name>A0ABX3HIF2_PAEBO</name>
<dbReference type="InterPro" id="IPR016024">
    <property type="entry name" value="ARM-type_fold"/>
</dbReference>
<dbReference type="Gene3D" id="1.25.10.10">
    <property type="entry name" value="Leucine-rich Repeat Variant"/>
    <property type="match status" value="1"/>
</dbReference>
<evidence type="ECO:0000313" key="1">
    <source>
        <dbReference type="EMBL" id="OMD49529.1"/>
    </source>
</evidence>
<protein>
    <recommendedName>
        <fullName evidence="3">HEAT repeat domain-containing protein</fullName>
    </recommendedName>
</protein>
<dbReference type="RefSeq" id="WP_076110259.1">
    <property type="nucleotide sequence ID" value="NZ_MPTB01000009.1"/>
</dbReference>
<dbReference type="EMBL" id="MPTB01000009">
    <property type="protein sequence ID" value="OMD49529.1"/>
    <property type="molecule type" value="Genomic_DNA"/>
</dbReference>
<proteinExistence type="predicted"/>
<accession>A0ABX3HIF2</accession>
<dbReference type="InterPro" id="IPR011989">
    <property type="entry name" value="ARM-like"/>
</dbReference>
<dbReference type="Proteomes" id="UP000187412">
    <property type="component" value="Unassembled WGS sequence"/>
</dbReference>
<evidence type="ECO:0000313" key="2">
    <source>
        <dbReference type="Proteomes" id="UP000187412"/>
    </source>
</evidence>
<organism evidence="1 2">
    <name type="scientific">Paenibacillus borealis</name>
    <dbReference type="NCBI Taxonomy" id="160799"/>
    <lineage>
        <taxon>Bacteria</taxon>
        <taxon>Bacillati</taxon>
        <taxon>Bacillota</taxon>
        <taxon>Bacilli</taxon>
        <taxon>Bacillales</taxon>
        <taxon>Paenibacillaceae</taxon>
        <taxon>Paenibacillus</taxon>
    </lineage>
</organism>